<feature type="transmembrane region" description="Helical" evidence="1">
    <location>
        <begin position="78"/>
        <end position="97"/>
    </location>
</feature>
<dbReference type="STRING" id="369401.SAMN05428642_102779"/>
<evidence type="ECO:0000313" key="3">
    <source>
        <dbReference type="Proteomes" id="UP000182544"/>
    </source>
</evidence>
<dbReference type="OrthoDB" id="981524at2"/>
<gene>
    <name evidence="2" type="ORF">SAMN05428642_102779</name>
</gene>
<dbReference type="EMBL" id="FPKV01000002">
    <property type="protein sequence ID" value="SFZ92529.1"/>
    <property type="molecule type" value="Genomic_DNA"/>
</dbReference>
<keyword evidence="3" id="KW-1185">Reference proteome</keyword>
<accession>A0A1K2IJB4</accession>
<dbReference type="AlphaFoldDB" id="A0A1K2IJB4"/>
<sequence>MQKNRIHNINKTGFKTPQDYFNNLEDAILSEIKLKESINNSGFKIPESYFDTFESRVMNQISDNETPKVISLFNKRTLVYVSSIAAAVLLLFNLSIFNKDLDWNKLDTETVENYMINEDISSYEIASLLSDEDLKEENFITYNLNEENVETYLLNNLDIDDIIE</sequence>
<protein>
    <submittedName>
        <fullName evidence="2">Uncharacterized protein</fullName>
    </submittedName>
</protein>
<name>A0A1K2IJB4_9FLAO</name>
<keyword evidence="1" id="KW-0812">Transmembrane</keyword>
<keyword evidence="1" id="KW-0472">Membrane</keyword>
<evidence type="ECO:0000313" key="2">
    <source>
        <dbReference type="EMBL" id="SFZ92529.1"/>
    </source>
</evidence>
<evidence type="ECO:0000256" key="1">
    <source>
        <dbReference type="SAM" id="Phobius"/>
    </source>
</evidence>
<reference evidence="2 3" key="1">
    <citation type="submission" date="2016-10" db="EMBL/GenBank/DDBJ databases">
        <authorList>
            <person name="de Groot N.N."/>
        </authorList>
    </citation>
    <scope>NUCLEOTIDE SEQUENCE [LARGE SCALE GENOMIC DNA]</scope>
    <source>
        <strain evidence="2 3">DSM 18180</strain>
    </source>
</reference>
<dbReference type="RefSeq" id="WP_072401883.1">
    <property type="nucleotide sequence ID" value="NZ_FPKV01000002.1"/>
</dbReference>
<dbReference type="Proteomes" id="UP000182544">
    <property type="component" value="Unassembled WGS sequence"/>
</dbReference>
<keyword evidence="1" id="KW-1133">Transmembrane helix</keyword>
<proteinExistence type="predicted"/>
<organism evidence="2 3">
    <name type="scientific">Flaviramulus basaltis</name>
    <dbReference type="NCBI Taxonomy" id="369401"/>
    <lineage>
        <taxon>Bacteria</taxon>
        <taxon>Pseudomonadati</taxon>
        <taxon>Bacteroidota</taxon>
        <taxon>Flavobacteriia</taxon>
        <taxon>Flavobacteriales</taxon>
        <taxon>Flavobacteriaceae</taxon>
        <taxon>Flaviramulus</taxon>
    </lineage>
</organism>